<dbReference type="PANTHER" id="PTHR43304:SF1">
    <property type="entry name" value="PAC DOMAIN-CONTAINING PROTEIN"/>
    <property type="match status" value="1"/>
</dbReference>
<feature type="transmembrane region" description="Helical" evidence="7">
    <location>
        <begin position="12"/>
        <end position="28"/>
    </location>
</feature>
<evidence type="ECO:0000256" key="3">
    <source>
        <dbReference type="ARBA" id="ARBA00022553"/>
    </source>
</evidence>
<gene>
    <name evidence="9" type="ORF">OO013_01460</name>
</gene>
<keyword evidence="7" id="KW-0812">Transmembrane</keyword>
<keyword evidence="7" id="KW-0472">Membrane</keyword>
<dbReference type="Pfam" id="PF00512">
    <property type="entry name" value="HisKA"/>
    <property type="match status" value="1"/>
</dbReference>
<dbReference type="RefSeq" id="WP_266054751.1">
    <property type="nucleotide sequence ID" value="NZ_JAPFQN010000002.1"/>
</dbReference>
<protein>
    <recommendedName>
        <fullName evidence="2">histidine kinase</fullName>
        <ecNumber evidence="2">2.7.13.3</ecNumber>
    </recommendedName>
</protein>
<sequence>MTWFQSGGFRSSIPYLFILIVLFLLVVFNNTWRRWVVPAIIINILALFFLEYKYPEKVNSFDYPEVLFSHGLILVIVISLAGYMLSRYKKYYLKVQYRHEKAISLLKEKNQKIEEQHSLITEQNKQLQNYNKGLQDNVFKYNLELEKKNKELQNKNENLEKFASIIAHDLKLPISQISGLLQIIPADFTDDFRVEEIIYRIRASASQLKEITDDLSRVVDVQLTKEIDSVNISDILISVLKNLEKYACENGTKIYSEVENDIIARGNPDFYSNIFNNIIHNAIKFSSKEDKPEVKVCLNSKSDIAYFNVIDNGIGYSGYKNEVGIGMYSAGGEPLSGKGYGLYLVKSQLDKIGGHININGKEIKGTEVKISIPLNDID</sequence>
<evidence type="ECO:0000313" key="10">
    <source>
        <dbReference type="Proteomes" id="UP001209885"/>
    </source>
</evidence>
<name>A0ABT3RMA1_9BACT</name>
<evidence type="ECO:0000313" key="9">
    <source>
        <dbReference type="EMBL" id="MCX2742509.1"/>
    </source>
</evidence>
<dbReference type="Pfam" id="PF02518">
    <property type="entry name" value="HATPase_c"/>
    <property type="match status" value="1"/>
</dbReference>
<accession>A0ABT3RMA1</accession>
<organism evidence="9 10">
    <name type="scientific">Mangrovivirga halotolerans</name>
    <dbReference type="NCBI Taxonomy" id="2993936"/>
    <lineage>
        <taxon>Bacteria</taxon>
        <taxon>Pseudomonadati</taxon>
        <taxon>Bacteroidota</taxon>
        <taxon>Cytophagia</taxon>
        <taxon>Cytophagales</taxon>
        <taxon>Mangrovivirgaceae</taxon>
        <taxon>Mangrovivirga</taxon>
    </lineage>
</organism>
<evidence type="ECO:0000256" key="4">
    <source>
        <dbReference type="ARBA" id="ARBA00022679"/>
    </source>
</evidence>
<feature type="transmembrane region" description="Helical" evidence="7">
    <location>
        <begin position="35"/>
        <end position="54"/>
    </location>
</feature>
<keyword evidence="4" id="KW-0808">Transferase</keyword>
<evidence type="ECO:0000256" key="1">
    <source>
        <dbReference type="ARBA" id="ARBA00000085"/>
    </source>
</evidence>
<dbReference type="Proteomes" id="UP001209885">
    <property type="component" value="Unassembled WGS sequence"/>
</dbReference>
<dbReference type="InterPro" id="IPR036890">
    <property type="entry name" value="HATPase_C_sf"/>
</dbReference>
<keyword evidence="3" id="KW-0597">Phosphoprotein</keyword>
<feature type="domain" description="Histidine kinase" evidence="8">
    <location>
        <begin position="165"/>
        <end position="376"/>
    </location>
</feature>
<evidence type="ECO:0000256" key="6">
    <source>
        <dbReference type="SAM" id="Coils"/>
    </source>
</evidence>
<dbReference type="InterPro" id="IPR036097">
    <property type="entry name" value="HisK_dim/P_sf"/>
</dbReference>
<dbReference type="EMBL" id="JAPFQN010000002">
    <property type="protein sequence ID" value="MCX2742509.1"/>
    <property type="molecule type" value="Genomic_DNA"/>
</dbReference>
<evidence type="ECO:0000259" key="8">
    <source>
        <dbReference type="PROSITE" id="PS50109"/>
    </source>
</evidence>
<keyword evidence="7" id="KW-1133">Transmembrane helix</keyword>
<keyword evidence="6" id="KW-0175">Coiled coil</keyword>
<dbReference type="PRINTS" id="PR00344">
    <property type="entry name" value="BCTRLSENSOR"/>
</dbReference>
<dbReference type="Gene3D" id="3.30.565.10">
    <property type="entry name" value="Histidine kinase-like ATPase, C-terminal domain"/>
    <property type="match status" value="1"/>
</dbReference>
<evidence type="ECO:0000256" key="7">
    <source>
        <dbReference type="SAM" id="Phobius"/>
    </source>
</evidence>
<dbReference type="GO" id="GO:0016301">
    <property type="term" value="F:kinase activity"/>
    <property type="evidence" value="ECO:0007669"/>
    <property type="project" value="UniProtKB-KW"/>
</dbReference>
<comment type="catalytic activity">
    <reaction evidence="1">
        <text>ATP + protein L-histidine = ADP + protein N-phospho-L-histidine.</text>
        <dbReference type="EC" id="2.7.13.3"/>
    </reaction>
</comment>
<evidence type="ECO:0000256" key="5">
    <source>
        <dbReference type="ARBA" id="ARBA00022777"/>
    </source>
</evidence>
<keyword evidence="10" id="KW-1185">Reference proteome</keyword>
<dbReference type="InterPro" id="IPR052162">
    <property type="entry name" value="Sensor_kinase/Photoreceptor"/>
</dbReference>
<dbReference type="PANTHER" id="PTHR43304">
    <property type="entry name" value="PHYTOCHROME-LIKE PROTEIN CPH1"/>
    <property type="match status" value="1"/>
</dbReference>
<dbReference type="PROSITE" id="PS50109">
    <property type="entry name" value="HIS_KIN"/>
    <property type="match status" value="1"/>
</dbReference>
<dbReference type="SUPFAM" id="SSF47384">
    <property type="entry name" value="Homodimeric domain of signal transducing histidine kinase"/>
    <property type="match status" value="1"/>
</dbReference>
<reference evidence="9 10" key="1">
    <citation type="submission" date="2022-11" db="EMBL/GenBank/DDBJ databases">
        <title>The characterization of three novel Bacteroidetes species and genomic analysis of their roles in tidal elemental geochemical cycles.</title>
        <authorList>
            <person name="Ma K."/>
        </authorList>
    </citation>
    <scope>NUCLEOTIDE SEQUENCE [LARGE SCALE GENOMIC DNA]</scope>
    <source>
        <strain evidence="9 10">M17</strain>
    </source>
</reference>
<dbReference type="CDD" id="cd00082">
    <property type="entry name" value="HisKA"/>
    <property type="match status" value="1"/>
</dbReference>
<dbReference type="InterPro" id="IPR004358">
    <property type="entry name" value="Sig_transdc_His_kin-like_C"/>
</dbReference>
<dbReference type="EC" id="2.7.13.3" evidence="2"/>
<dbReference type="Gene3D" id="1.10.287.130">
    <property type="match status" value="1"/>
</dbReference>
<dbReference type="InterPro" id="IPR003661">
    <property type="entry name" value="HisK_dim/P_dom"/>
</dbReference>
<dbReference type="SMART" id="SM00388">
    <property type="entry name" value="HisKA"/>
    <property type="match status" value="1"/>
</dbReference>
<keyword evidence="5 9" id="KW-0418">Kinase</keyword>
<feature type="coiled-coil region" evidence="6">
    <location>
        <begin position="103"/>
        <end position="165"/>
    </location>
</feature>
<proteinExistence type="predicted"/>
<evidence type="ECO:0000256" key="2">
    <source>
        <dbReference type="ARBA" id="ARBA00012438"/>
    </source>
</evidence>
<dbReference type="SUPFAM" id="SSF55874">
    <property type="entry name" value="ATPase domain of HSP90 chaperone/DNA topoisomerase II/histidine kinase"/>
    <property type="match status" value="1"/>
</dbReference>
<comment type="caution">
    <text evidence="9">The sequence shown here is derived from an EMBL/GenBank/DDBJ whole genome shotgun (WGS) entry which is preliminary data.</text>
</comment>
<dbReference type="SMART" id="SM00387">
    <property type="entry name" value="HATPase_c"/>
    <property type="match status" value="1"/>
</dbReference>
<feature type="transmembrane region" description="Helical" evidence="7">
    <location>
        <begin position="66"/>
        <end position="85"/>
    </location>
</feature>
<dbReference type="InterPro" id="IPR005467">
    <property type="entry name" value="His_kinase_dom"/>
</dbReference>
<dbReference type="InterPro" id="IPR003594">
    <property type="entry name" value="HATPase_dom"/>
</dbReference>